<sequence>MGILIVYYSWQGHTETVARELAGRIDGELEKIEPVSESGMFGKVMRAGLGMKAAIRPARTDLTDVDHLVIASPVWAQKVPPYITEYIAEVSNAAGKPFSVIVEMKGSGAENAIAIVRRKLEEKGMQYVSSAYTLEDDVEAGRIGEKIAEFAATIHRAAAAAPMP</sequence>
<dbReference type="Proteomes" id="UP001168338">
    <property type="component" value="Unassembled WGS sequence"/>
</dbReference>
<evidence type="ECO:0000256" key="2">
    <source>
        <dbReference type="ARBA" id="ARBA00038292"/>
    </source>
</evidence>
<comment type="cofactor">
    <cofactor evidence="1">
        <name>[4Fe-4S] cluster</name>
        <dbReference type="ChEBI" id="CHEBI:49883"/>
    </cofactor>
</comment>
<dbReference type="InterPro" id="IPR008254">
    <property type="entry name" value="Flavodoxin/NO_synth"/>
</dbReference>
<dbReference type="InterPro" id="IPR001226">
    <property type="entry name" value="Flavodoxin_CS"/>
</dbReference>
<reference evidence="4" key="1">
    <citation type="submission" date="2019-05" db="EMBL/GenBank/DDBJ databases">
        <title>Methanoculleus sp. FWC-SCC1, a methanogenic archaeon isolated from deep marine cold seep.</title>
        <authorList>
            <person name="Chen Y.-W."/>
            <person name="Chen S.-C."/>
            <person name="Teng N.-H."/>
            <person name="Lai M.-C."/>
        </authorList>
    </citation>
    <scope>NUCLEOTIDE SEQUENCE</scope>
    <source>
        <strain evidence="4">FWC-SCC1</strain>
    </source>
</reference>
<evidence type="ECO:0000256" key="1">
    <source>
        <dbReference type="ARBA" id="ARBA00001966"/>
    </source>
</evidence>
<dbReference type="PROSITE" id="PS00201">
    <property type="entry name" value="FLAVODOXIN"/>
    <property type="match status" value="1"/>
</dbReference>
<dbReference type="PROSITE" id="PS50902">
    <property type="entry name" value="FLAVODOXIN_LIKE"/>
    <property type="match status" value="1"/>
</dbReference>
<comment type="similarity">
    <text evidence="2">Belongs to the SsuE family. Isf subfamily.</text>
</comment>
<keyword evidence="5" id="KW-1185">Reference proteome</keyword>
<evidence type="ECO:0000313" key="4">
    <source>
        <dbReference type="EMBL" id="MDN7026041.1"/>
    </source>
</evidence>
<dbReference type="SUPFAM" id="SSF52218">
    <property type="entry name" value="Flavoproteins"/>
    <property type="match status" value="1"/>
</dbReference>
<accession>A0ABT8MDS0</accession>
<dbReference type="RefSeq" id="WP_301665247.1">
    <property type="nucleotide sequence ID" value="NZ_VCYH01000013.1"/>
</dbReference>
<organism evidence="4 5">
    <name type="scientific">Methanoculleus frigidifontis</name>
    <dbReference type="NCBI Taxonomy" id="2584085"/>
    <lineage>
        <taxon>Archaea</taxon>
        <taxon>Methanobacteriati</taxon>
        <taxon>Methanobacteriota</taxon>
        <taxon>Stenosarchaea group</taxon>
        <taxon>Methanomicrobia</taxon>
        <taxon>Methanomicrobiales</taxon>
        <taxon>Methanomicrobiaceae</taxon>
        <taxon>Methanoculleus</taxon>
    </lineage>
</organism>
<comment type="caution">
    <text evidence="4">The sequence shown here is derived from an EMBL/GenBank/DDBJ whole genome shotgun (WGS) entry which is preliminary data.</text>
</comment>
<evidence type="ECO:0000259" key="3">
    <source>
        <dbReference type="PROSITE" id="PS50902"/>
    </source>
</evidence>
<dbReference type="Gene3D" id="3.40.50.360">
    <property type="match status" value="1"/>
</dbReference>
<name>A0ABT8MDS0_9EURY</name>
<gene>
    <name evidence="4" type="ORF">FGU65_14315</name>
</gene>
<dbReference type="EMBL" id="VCYH01000013">
    <property type="protein sequence ID" value="MDN7026041.1"/>
    <property type="molecule type" value="Genomic_DNA"/>
</dbReference>
<protein>
    <submittedName>
        <fullName evidence="4">Flavodoxin family protein</fullName>
    </submittedName>
</protein>
<dbReference type="InterPro" id="IPR029039">
    <property type="entry name" value="Flavoprotein-like_sf"/>
</dbReference>
<evidence type="ECO:0000313" key="5">
    <source>
        <dbReference type="Proteomes" id="UP001168338"/>
    </source>
</evidence>
<feature type="domain" description="Flavodoxin-like" evidence="3">
    <location>
        <begin position="3"/>
        <end position="155"/>
    </location>
</feature>
<dbReference type="InterPro" id="IPR005025">
    <property type="entry name" value="FMN_Rdtase-like_dom"/>
</dbReference>
<dbReference type="Pfam" id="PF03358">
    <property type="entry name" value="FMN_red"/>
    <property type="match status" value="1"/>
</dbReference>
<proteinExistence type="inferred from homology"/>